<evidence type="ECO:0000256" key="1">
    <source>
        <dbReference type="SAM" id="MobiDB-lite"/>
    </source>
</evidence>
<feature type="region of interest" description="Disordered" evidence="1">
    <location>
        <begin position="33"/>
        <end position="54"/>
    </location>
</feature>
<comment type="caution">
    <text evidence="2">The sequence shown here is derived from an EMBL/GenBank/DDBJ whole genome shotgun (WGS) entry which is preliminary data.</text>
</comment>
<evidence type="ECO:0000313" key="2">
    <source>
        <dbReference type="EMBL" id="KAG7053266.1"/>
    </source>
</evidence>
<sequence length="86" mass="9136">MTGINGIGIFTAATRPNVAWEVLWLYLGSSAAEEQPNSDKPKGKAPEAASRPFFHLSKGVKNTESLRNNLVGSQSASSESSYAPLV</sequence>
<organism evidence="2 3">
    <name type="scientific">Colletotrichum scovillei</name>
    <dbReference type="NCBI Taxonomy" id="1209932"/>
    <lineage>
        <taxon>Eukaryota</taxon>
        <taxon>Fungi</taxon>
        <taxon>Dikarya</taxon>
        <taxon>Ascomycota</taxon>
        <taxon>Pezizomycotina</taxon>
        <taxon>Sordariomycetes</taxon>
        <taxon>Hypocreomycetidae</taxon>
        <taxon>Glomerellales</taxon>
        <taxon>Glomerellaceae</taxon>
        <taxon>Colletotrichum</taxon>
        <taxon>Colletotrichum acutatum species complex</taxon>
    </lineage>
</organism>
<dbReference type="AlphaFoldDB" id="A0A9P7RC34"/>
<protein>
    <submittedName>
        <fullName evidence="2">Uncharacterized protein</fullName>
    </submittedName>
</protein>
<name>A0A9P7RC34_9PEZI</name>
<gene>
    <name evidence="2" type="ORF">JMJ77_000356</name>
</gene>
<accession>A0A9P7RC34</accession>
<keyword evidence="3" id="KW-1185">Reference proteome</keyword>
<evidence type="ECO:0000313" key="3">
    <source>
        <dbReference type="Proteomes" id="UP000699042"/>
    </source>
</evidence>
<proteinExistence type="predicted"/>
<dbReference type="EMBL" id="JAESDN010000003">
    <property type="protein sequence ID" value="KAG7053266.1"/>
    <property type="molecule type" value="Genomic_DNA"/>
</dbReference>
<reference evidence="2" key="1">
    <citation type="submission" date="2021-05" db="EMBL/GenBank/DDBJ databases">
        <title>Comparative genomics of three Colletotrichum scovillei strains and genetic complementation revealed genes involved fungal growth and virulence on chili pepper.</title>
        <authorList>
            <person name="Hsieh D.-K."/>
            <person name="Chuang S.-C."/>
            <person name="Chen C.-Y."/>
            <person name="Chao Y.-T."/>
            <person name="Lu M.-Y.J."/>
            <person name="Lee M.-H."/>
            <person name="Shih M.-C."/>
        </authorList>
    </citation>
    <scope>NUCLEOTIDE SEQUENCE</scope>
    <source>
        <strain evidence="2">Coll-153</strain>
    </source>
</reference>
<dbReference type="Proteomes" id="UP000699042">
    <property type="component" value="Unassembled WGS sequence"/>
</dbReference>